<dbReference type="InterPro" id="IPR052718">
    <property type="entry name" value="NmrA-type_oxidoreductase"/>
</dbReference>
<evidence type="ECO:0000259" key="1">
    <source>
        <dbReference type="Pfam" id="PF05368"/>
    </source>
</evidence>
<proteinExistence type="predicted"/>
<sequence length="289" mass="31292">MFMLITVTGATGHLGRRIVHQLSKTLSPNQIRIGAHNPSKAAALMEAGFQVAHLDYQDPATLTPALAGSDVVVYVPSLTYSLTGRVTELENLLTAIKDANVPSIVAVSFFADQANNPFRMAPFYAYLPPRLAGSGLNYAVIKNSLYADPLVPYLPELIERQNVIYPVGDQPMSFISQENSAEAIAKVALTPALRDHHQTYLLSQSTSLPMTELAAIMTKVSGHQIGYQPVSVAEFARLYREEGDGDELASMYQAGAMGLLSGTSDDFWTITGHAPTSMADFLAANYRPK</sequence>
<dbReference type="CDD" id="cd05269">
    <property type="entry name" value="TMR_SDR_a"/>
    <property type="match status" value="1"/>
</dbReference>
<organism evidence="2 3">
    <name type="scientific">Limosilactobacillus fermentum</name>
    <name type="common">Lactobacillus fermentum</name>
    <dbReference type="NCBI Taxonomy" id="1613"/>
    <lineage>
        <taxon>Bacteria</taxon>
        <taxon>Bacillati</taxon>
        <taxon>Bacillota</taxon>
        <taxon>Bacilli</taxon>
        <taxon>Lactobacillales</taxon>
        <taxon>Lactobacillaceae</taxon>
        <taxon>Limosilactobacillus</taxon>
    </lineage>
</organism>
<dbReference type="AlphaFoldDB" id="A0A1D7ZUN9"/>
<dbReference type="Proteomes" id="UP000094714">
    <property type="component" value="Chromosome"/>
</dbReference>
<dbReference type="Gene3D" id="3.40.50.720">
    <property type="entry name" value="NAD(P)-binding Rossmann-like Domain"/>
    <property type="match status" value="1"/>
</dbReference>
<dbReference type="PATRIC" id="fig|1613.112.peg.128"/>
<dbReference type="SUPFAM" id="SSF51735">
    <property type="entry name" value="NAD(P)-binding Rossmann-fold domains"/>
    <property type="match status" value="1"/>
</dbReference>
<evidence type="ECO:0000313" key="3">
    <source>
        <dbReference type="Proteomes" id="UP000094714"/>
    </source>
</evidence>
<dbReference type="InterPro" id="IPR036291">
    <property type="entry name" value="NAD(P)-bd_dom_sf"/>
</dbReference>
<accession>A0A1D7ZUN9</accession>
<dbReference type="Gene3D" id="3.90.25.10">
    <property type="entry name" value="UDP-galactose 4-epimerase, domain 1"/>
    <property type="match status" value="1"/>
</dbReference>
<dbReference type="PANTHER" id="PTHR47129">
    <property type="entry name" value="QUINONE OXIDOREDUCTASE 2"/>
    <property type="match status" value="1"/>
</dbReference>
<name>A0A1D7ZUN9_LIMFE</name>
<dbReference type="Pfam" id="PF05368">
    <property type="entry name" value="NmrA"/>
    <property type="match status" value="1"/>
</dbReference>
<reference evidence="2 3" key="1">
    <citation type="submission" date="2016-09" db="EMBL/GenBank/DDBJ databases">
        <title>Genome Sequence of the Lactobacillus fermentum strain NCC2970 (CNCM I-5068).</title>
        <authorList>
            <person name="Barretto C."/>
            <person name="Ngom-Bru C."/>
            <person name="Genevaz A."/>
            <person name="Fournier C."/>
            <person name="Moine D."/>
            <person name="Kassam M."/>
            <person name="Iltis A."/>
            <person name="Sagory-Zalkind P."/>
            <person name="Faucherand G."/>
            <person name="Descombes P."/>
            <person name="Duboux S."/>
        </authorList>
    </citation>
    <scope>NUCLEOTIDE SEQUENCE [LARGE SCALE GENOMIC DNA]</scope>
    <source>
        <strain evidence="2 3">NCC2970</strain>
    </source>
</reference>
<dbReference type="EMBL" id="CP017151">
    <property type="protein sequence ID" value="AOR73600.1"/>
    <property type="molecule type" value="Genomic_DNA"/>
</dbReference>
<dbReference type="InterPro" id="IPR008030">
    <property type="entry name" value="NmrA-like"/>
</dbReference>
<protein>
    <recommendedName>
        <fullName evidence="1">NmrA-like domain-containing protein</fullName>
    </recommendedName>
</protein>
<gene>
    <name evidence="2" type="ORF">LACFE_CDS0119</name>
</gene>
<dbReference type="PANTHER" id="PTHR47129:SF1">
    <property type="entry name" value="NMRA-LIKE DOMAIN-CONTAINING PROTEIN"/>
    <property type="match status" value="1"/>
</dbReference>
<evidence type="ECO:0000313" key="2">
    <source>
        <dbReference type="EMBL" id="AOR73600.1"/>
    </source>
</evidence>
<feature type="domain" description="NmrA-like" evidence="1">
    <location>
        <begin position="4"/>
        <end position="253"/>
    </location>
</feature>